<comment type="caution">
    <text evidence="1">The sequence shown here is derived from an EMBL/GenBank/DDBJ whole genome shotgun (WGS) entry which is preliminary data.</text>
</comment>
<gene>
    <name evidence="1" type="ORF">MLD38_019605</name>
</gene>
<keyword evidence="2" id="KW-1185">Reference proteome</keyword>
<evidence type="ECO:0000313" key="1">
    <source>
        <dbReference type="EMBL" id="KAI4371360.1"/>
    </source>
</evidence>
<name>A0ACB9QY38_9MYRT</name>
<sequence length="169" mass="18699">MQSSSSSSPLSKTHVKLLAFDLQSLVQTATSPPMFARDCVPLSWVEVLGTVTFYDNKPDRFLKFAVDDGTGCVPCILWLNHLRSPIFSCNGRREPRDVQLIAHVAANHASKVRIGAVARVRGMITSFRGAMQVTVSDVVIETDPNTEILHWLDCIRLARRVYDRASGAT</sequence>
<organism evidence="1 2">
    <name type="scientific">Melastoma candidum</name>
    <dbReference type="NCBI Taxonomy" id="119954"/>
    <lineage>
        <taxon>Eukaryota</taxon>
        <taxon>Viridiplantae</taxon>
        <taxon>Streptophyta</taxon>
        <taxon>Embryophyta</taxon>
        <taxon>Tracheophyta</taxon>
        <taxon>Spermatophyta</taxon>
        <taxon>Magnoliopsida</taxon>
        <taxon>eudicotyledons</taxon>
        <taxon>Gunneridae</taxon>
        <taxon>Pentapetalae</taxon>
        <taxon>rosids</taxon>
        <taxon>malvids</taxon>
        <taxon>Myrtales</taxon>
        <taxon>Melastomataceae</taxon>
        <taxon>Melastomatoideae</taxon>
        <taxon>Melastomateae</taxon>
        <taxon>Melastoma</taxon>
    </lineage>
</organism>
<accession>A0ACB9QY38</accession>
<proteinExistence type="predicted"/>
<protein>
    <submittedName>
        <fullName evidence="1">Uncharacterized protein</fullName>
    </submittedName>
</protein>
<dbReference type="EMBL" id="CM042884">
    <property type="protein sequence ID" value="KAI4371360.1"/>
    <property type="molecule type" value="Genomic_DNA"/>
</dbReference>
<dbReference type="Proteomes" id="UP001057402">
    <property type="component" value="Chromosome 5"/>
</dbReference>
<reference evidence="2" key="1">
    <citation type="journal article" date="2023" name="Front. Plant Sci.">
        <title>Chromosomal-level genome assembly of Melastoma candidum provides insights into trichome evolution.</title>
        <authorList>
            <person name="Zhong Y."/>
            <person name="Wu W."/>
            <person name="Sun C."/>
            <person name="Zou P."/>
            <person name="Liu Y."/>
            <person name="Dai S."/>
            <person name="Zhou R."/>
        </authorList>
    </citation>
    <scope>NUCLEOTIDE SEQUENCE [LARGE SCALE GENOMIC DNA]</scope>
</reference>
<evidence type="ECO:0000313" key="2">
    <source>
        <dbReference type="Proteomes" id="UP001057402"/>
    </source>
</evidence>